<sequence>MVAENKRMLVQRTGNKDEKNDHREE</sequence>
<protein>
    <submittedName>
        <fullName evidence="2">Uncharacterized protein</fullName>
    </submittedName>
</protein>
<proteinExistence type="predicted"/>
<feature type="region of interest" description="Disordered" evidence="1">
    <location>
        <begin position="1"/>
        <end position="25"/>
    </location>
</feature>
<evidence type="ECO:0000256" key="1">
    <source>
        <dbReference type="SAM" id="MobiDB-lite"/>
    </source>
</evidence>
<keyword evidence="3" id="KW-1185">Reference proteome</keyword>
<feature type="non-terminal residue" evidence="2">
    <location>
        <position position="25"/>
    </location>
</feature>
<comment type="caution">
    <text evidence="2">The sequence shown here is derived from an EMBL/GenBank/DDBJ whole genome shotgun (WGS) entry which is preliminary data.</text>
</comment>
<reference evidence="2 3" key="1">
    <citation type="journal article" date="2018" name="Front. Plant Sci.">
        <title>Red Clover (Trifolium pratense) and Zigzag Clover (T. medium) - A Picture of Genomic Similarities and Differences.</title>
        <authorList>
            <person name="Dluhosova J."/>
            <person name="Istvanek J."/>
            <person name="Nedelnik J."/>
            <person name="Repkova J."/>
        </authorList>
    </citation>
    <scope>NUCLEOTIDE SEQUENCE [LARGE SCALE GENOMIC DNA]</scope>
    <source>
        <strain evidence="3">cv. 10/8</strain>
        <tissue evidence="2">Leaf</tissue>
    </source>
</reference>
<dbReference type="EMBL" id="LXQA010851342">
    <property type="protein sequence ID" value="MCI74011.1"/>
    <property type="molecule type" value="Genomic_DNA"/>
</dbReference>
<evidence type="ECO:0000313" key="2">
    <source>
        <dbReference type="EMBL" id="MCI74011.1"/>
    </source>
</evidence>
<name>A0A392UKC8_9FABA</name>
<evidence type="ECO:0000313" key="3">
    <source>
        <dbReference type="Proteomes" id="UP000265520"/>
    </source>
</evidence>
<organism evidence="2 3">
    <name type="scientific">Trifolium medium</name>
    <dbReference type="NCBI Taxonomy" id="97028"/>
    <lineage>
        <taxon>Eukaryota</taxon>
        <taxon>Viridiplantae</taxon>
        <taxon>Streptophyta</taxon>
        <taxon>Embryophyta</taxon>
        <taxon>Tracheophyta</taxon>
        <taxon>Spermatophyta</taxon>
        <taxon>Magnoliopsida</taxon>
        <taxon>eudicotyledons</taxon>
        <taxon>Gunneridae</taxon>
        <taxon>Pentapetalae</taxon>
        <taxon>rosids</taxon>
        <taxon>fabids</taxon>
        <taxon>Fabales</taxon>
        <taxon>Fabaceae</taxon>
        <taxon>Papilionoideae</taxon>
        <taxon>50 kb inversion clade</taxon>
        <taxon>NPAAA clade</taxon>
        <taxon>Hologalegina</taxon>
        <taxon>IRL clade</taxon>
        <taxon>Trifolieae</taxon>
        <taxon>Trifolium</taxon>
    </lineage>
</organism>
<feature type="compositionally biased region" description="Basic and acidic residues" evidence="1">
    <location>
        <begin position="14"/>
        <end position="25"/>
    </location>
</feature>
<dbReference type="Proteomes" id="UP000265520">
    <property type="component" value="Unassembled WGS sequence"/>
</dbReference>
<dbReference type="AlphaFoldDB" id="A0A392UKC8"/>
<accession>A0A392UKC8</accession>